<organism evidence="5 6">
    <name type="scientific">Cinara cedri</name>
    <dbReference type="NCBI Taxonomy" id="506608"/>
    <lineage>
        <taxon>Eukaryota</taxon>
        <taxon>Metazoa</taxon>
        <taxon>Ecdysozoa</taxon>
        <taxon>Arthropoda</taxon>
        <taxon>Hexapoda</taxon>
        <taxon>Insecta</taxon>
        <taxon>Pterygota</taxon>
        <taxon>Neoptera</taxon>
        <taxon>Paraneoptera</taxon>
        <taxon>Hemiptera</taxon>
        <taxon>Sternorrhyncha</taxon>
        <taxon>Aphidomorpha</taxon>
        <taxon>Aphidoidea</taxon>
        <taxon>Aphididae</taxon>
        <taxon>Lachninae</taxon>
        <taxon>Cinara</taxon>
    </lineage>
</organism>
<dbReference type="InterPro" id="IPR042089">
    <property type="entry name" value="Peptidase_M13_dom_2"/>
</dbReference>
<evidence type="ECO:0000259" key="4">
    <source>
        <dbReference type="Pfam" id="PF05649"/>
    </source>
</evidence>
<keyword evidence="6" id="KW-1185">Reference proteome</keyword>
<dbReference type="InterPro" id="IPR000718">
    <property type="entry name" value="Peptidase_M13"/>
</dbReference>
<dbReference type="SUPFAM" id="SSF55486">
    <property type="entry name" value="Metalloproteases ('zincins'), catalytic domain"/>
    <property type="match status" value="1"/>
</dbReference>
<sequence>MTSSTVDFRRGRLPRWPGTSRRSPMLSALLLLSVTSPTRQLPAQLSVRMCADGNPGDGRGDRDVCETNGCVQSAASVLANMDDTVGPCDDFYRFACGKFTRDAHIDDDQTSRTTYSAVNDKIVEKLHRLLESPRCGQEPRHVALVKRLYGMCMDVRRLNERGVGPLLDLIAGVGGWPLLNGDLWNGDGFRWTDTVYRFRELGLGVDYFVELSVKVDRMHTSEYIVELDHAVPSFSPLYLRRGLGDKKVNSYYRYMVNVAVALGANRTRAEAELRRSLEFEVCLARISQSAVTLNKRRVQRDLAGRFELRADGASESGSTEITAQTGLCRSVRTGPVLYTGPVPYGGMVNGHFSYGSPSFDLRAADTLCGIDRSIASNYHLSAVDKILKAPLIDQ</sequence>
<accession>A0A5E4NDQ6</accession>
<dbReference type="PANTHER" id="PTHR11733:SF224">
    <property type="entry name" value="NEPRILYSIN-2"/>
    <property type="match status" value="1"/>
</dbReference>
<dbReference type="PANTHER" id="PTHR11733">
    <property type="entry name" value="ZINC METALLOPROTEASE FAMILY M13 NEPRILYSIN-RELATED"/>
    <property type="match status" value="1"/>
</dbReference>
<dbReference type="Pfam" id="PF05649">
    <property type="entry name" value="Peptidase_M13_N"/>
    <property type="match status" value="1"/>
</dbReference>
<evidence type="ECO:0000313" key="6">
    <source>
        <dbReference type="Proteomes" id="UP000325440"/>
    </source>
</evidence>
<dbReference type="GO" id="GO:0016485">
    <property type="term" value="P:protein processing"/>
    <property type="evidence" value="ECO:0007669"/>
    <property type="project" value="TreeGrafter"/>
</dbReference>
<evidence type="ECO:0000256" key="2">
    <source>
        <dbReference type="ARBA" id="ARBA00007357"/>
    </source>
</evidence>
<dbReference type="InterPro" id="IPR008753">
    <property type="entry name" value="Peptidase_M13_N"/>
</dbReference>
<feature type="domain" description="Peptidase M13 N-terminal" evidence="4">
    <location>
        <begin position="87"/>
        <end position="293"/>
    </location>
</feature>
<proteinExistence type="inferred from homology"/>
<dbReference type="GO" id="GO:0005886">
    <property type="term" value="C:plasma membrane"/>
    <property type="evidence" value="ECO:0007669"/>
    <property type="project" value="UniProtKB-SubCell"/>
</dbReference>
<comment type="subcellular location">
    <subcellularLocation>
        <location evidence="1">Cell membrane</location>
        <topology evidence="1">Single-pass type II membrane protein</topology>
    </subcellularLocation>
</comment>
<dbReference type="Proteomes" id="UP000325440">
    <property type="component" value="Unassembled WGS sequence"/>
</dbReference>
<protein>
    <submittedName>
        <fullName evidence="5">Peptidase M13, N-terminal domain</fullName>
    </submittedName>
</protein>
<feature type="region of interest" description="Disordered" evidence="3">
    <location>
        <begin position="1"/>
        <end position="20"/>
    </location>
</feature>
<evidence type="ECO:0000256" key="3">
    <source>
        <dbReference type="SAM" id="MobiDB-lite"/>
    </source>
</evidence>
<reference evidence="5 6" key="1">
    <citation type="submission" date="2019-08" db="EMBL/GenBank/DDBJ databases">
        <authorList>
            <person name="Alioto T."/>
            <person name="Alioto T."/>
            <person name="Gomez Garrido J."/>
        </authorList>
    </citation>
    <scope>NUCLEOTIDE SEQUENCE [LARGE SCALE GENOMIC DNA]</scope>
</reference>
<dbReference type="EMBL" id="CABPRJ010001931">
    <property type="protein sequence ID" value="VVC41915.1"/>
    <property type="molecule type" value="Genomic_DNA"/>
</dbReference>
<dbReference type="Gene3D" id="1.10.1380.10">
    <property type="entry name" value="Neutral endopeptidase , domain2"/>
    <property type="match status" value="1"/>
</dbReference>
<evidence type="ECO:0000256" key="1">
    <source>
        <dbReference type="ARBA" id="ARBA00004401"/>
    </source>
</evidence>
<evidence type="ECO:0000313" key="5">
    <source>
        <dbReference type="EMBL" id="VVC41915.1"/>
    </source>
</evidence>
<gene>
    <name evidence="5" type="ORF">CINCED_3A012326</name>
</gene>
<dbReference type="OrthoDB" id="6628693at2759"/>
<dbReference type="GO" id="GO:0004222">
    <property type="term" value="F:metalloendopeptidase activity"/>
    <property type="evidence" value="ECO:0007669"/>
    <property type="project" value="InterPro"/>
</dbReference>
<comment type="similarity">
    <text evidence="2">Belongs to the peptidase M13 family.</text>
</comment>
<name>A0A5E4NDQ6_9HEMI</name>
<dbReference type="PROSITE" id="PS51885">
    <property type="entry name" value="NEPRILYSIN"/>
    <property type="match status" value="1"/>
</dbReference>
<dbReference type="AlphaFoldDB" id="A0A5E4NDQ6"/>